<evidence type="ECO:0000313" key="4">
    <source>
        <dbReference type="EMBL" id="KAF7491573.1"/>
    </source>
</evidence>
<dbReference type="PROSITE" id="PS50853">
    <property type="entry name" value="FN3"/>
    <property type="match status" value="1"/>
</dbReference>
<gene>
    <name evidence="4" type="ORF">SSS_2038</name>
</gene>
<keyword evidence="2" id="KW-1133">Transmembrane helix</keyword>
<dbReference type="SUPFAM" id="SSF49265">
    <property type="entry name" value="Fibronectin type III"/>
    <property type="match status" value="1"/>
</dbReference>
<dbReference type="AlphaFoldDB" id="A0A834RDC3"/>
<evidence type="ECO:0000259" key="3">
    <source>
        <dbReference type="PROSITE" id="PS50853"/>
    </source>
</evidence>
<reference evidence="5" key="3">
    <citation type="submission" date="2022-06" db="UniProtKB">
        <authorList>
            <consortium name="EnsemblMetazoa"/>
        </authorList>
    </citation>
    <scope>IDENTIFICATION</scope>
</reference>
<feature type="compositionally biased region" description="Low complexity" evidence="1">
    <location>
        <begin position="201"/>
        <end position="255"/>
    </location>
</feature>
<feature type="compositionally biased region" description="Polar residues" evidence="1">
    <location>
        <begin position="591"/>
        <end position="603"/>
    </location>
</feature>
<keyword evidence="2" id="KW-0472">Membrane</keyword>
<sequence>MLSSGTLNQLPGPPHFVDLHVNPGESVSIQLYDGHETVLRGPTTIKMVSQQAYPPMPMPVQVPPGHMIQQIVDEHGTLKHIILSALNTNGNAINGSTSPVFGAGVQQNPLAYCCCCNNTCNGAATPVNTASVSSVTVPNSSTQSVTNSTASNNPLVAALAVNQMIQPQMVFPNSVNHSPVTSNYSRNRRSTKTFSSPNKRSNINGNIASANSSTKNSIHSANNSTNSSTTKANHSNHQSRYSKSSAMTSTTIASTNQTHTDNQSKYRLNLINHHDRSTSISSTATTNHHSNTNISNEQIFATISSDVHKHQSTINNDQQHHPHNKSYDLPAMILEQFNESYKQYKESFVDDSYLVNDDQQQPIQYTTNRSKRFKRLDSSCVVIESKNSKSKYSSRDHENENLGEHFQSIHKSPEKIHSKKSSPNDSSTLMMNGRDEFNRKINGNFEKRTKTDPKSLVNGQVNGIVSNLKSEKSSLSLIKEPRILKKESNKNKNTRNDSCDSNLIKDNHSSFAADQMLSATESCPTPPSPVMESSSPSLSTSANLTSKFEPEKICPTIVLDNPSDESDLHSDISSPSTISNQNFESDDLQKQSHQPLNSPTFETKQIESKKDRRSILTSIENEQESQKHPNDYLVENFLDIPDSNSGSELIETDKTESESDENKECLNVTSTSLIPKHSLPKIEALALFCSATSSTSVRLKWNFINPNDYPESIATKRNYIVDLMLKSQQTNQHETISSNWRMGYQGSSTSCRIGHLQPQNDYLFRVQTYTPTESLISNILTVSTAALSQPGSYNRSGGRRTNKQLHQQVTQQQQLILHQQQQLLQHQHLMEREKQKQLRQQQRSNSNDSLIPAVVNADQGYALLLVAIFTIISLIVAVFINHILAIIGDSKLHSSRSF</sequence>
<dbReference type="EMBL" id="WVUK01000059">
    <property type="protein sequence ID" value="KAF7491573.1"/>
    <property type="molecule type" value="Genomic_DNA"/>
</dbReference>
<proteinExistence type="predicted"/>
<feature type="region of interest" description="Disordered" evidence="1">
    <location>
        <begin position="172"/>
        <end position="262"/>
    </location>
</feature>
<dbReference type="InterPro" id="IPR036116">
    <property type="entry name" value="FN3_sf"/>
</dbReference>
<evidence type="ECO:0000313" key="5">
    <source>
        <dbReference type="EnsemblMetazoa" id="KAF7491573.1"/>
    </source>
</evidence>
<keyword evidence="2" id="KW-0812">Transmembrane</keyword>
<feature type="region of interest" description="Disordered" evidence="1">
    <location>
        <begin position="410"/>
        <end position="431"/>
    </location>
</feature>
<feature type="compositionally biased region" description="Polar residues" evidence="1">
    <location>
        <begin position="172"/>
        <end position="185"/>
    </location>
</feature>
<reference evidence="4" key="2">
    <citation type="submission" date="2020-01" db="EMBL/GenBank/DDBJ databases">
        <authorList>
            <person name="Korhonen P.K.K."/>
            <person name="Guangxu M.G."/>
            <person name="Wang T.W."/>
            <person name="Stroehlein A.J.S."/>
            <person name="Young N.D."/>
            <person name="Ang C.-S.A."/>
            <person name="Fernando D.W.F."/>
            <person name="Lu H.L."/>
            <person name="Taylor S.T."/>
            <person name="Ehtesham M.E.M."/>
            <person name="Najaraj S.H.N."/>
            <person name="Harsha G.H.G."/>
            <person name="Madugundu A.M."/>
            <person name="Renuse S.R."/>
            <person name="Holt D.H."/>
            <person name="Pandey A.P."/>
            <person name="Papenfuss A.P."/>
            <person name="Gasser R.B.G."/>
            <person name="Fischer K.F."/>
        </authorList>
    </citation>
    <scope>NUCLEOTIDE SEQUENCE</scope>
    <source>
        <strain evidence="4">SSS_KF_BRIS2020</strain>
    </source>
</reference>
<dbReference type="EnsemblMetazoa" id="SSS_2038s_mrna">
    <property type="protein sequence ID" value="KAF7491573.1"/>
    <property type="gene ID" value="SSS_2038"/>
</dbReference>
<dbReference type="OrthoDB" id="443915at2759"/>
<feature type="compositionally biased region" description="Polar residues" evidence="1">
    <location>
        <begin position="571"/>
        <end position="583"/>
    </location>
</feature>
<keyword evidence="6" id="KW-1185">Reference proteome</keyword>
<dbReference type="InterPro" id="IPR013783">
    <property type="entry name" value="Ig-like_fold"/>
</dbReference>
<evidence type="ECO:0000256" key="1">
    <source>
        <dbReference type="SAM" id="MobiDB-lite"/>
    </source>
</evidence>
<accession>A0A834RDC3</accession>
<dbReference type="InterPro" id="IPR003961">
    <property type="entry name" value="FN3_dom"/>
</dbReference>
<feature type="compositionally biased region" description="Basic and acidic residues" evidence="1">
    <location>
        <begin position="604"/>
        <end position="613"/>
    </location>
</feature>
<feature type="compositionally biased region" description="Polar residues" evidence="1">
    <location>
        <begin position="421"/>
        <end position="430"/>
    </location>
</feature>
<feature type="region of interest" description="Disordered" evidence="1">
    <location>
        <begin position="486"/>
        <end position="505"/>
    </location>
</feature>
<protein>
    <recommendedName>
        <fullName evidence="3">Fibronectin type-III domain-containing protein</fullName>
    </recommendedName>
</protein>
<reference evidence="6" key="1">
    <citation type="journal article" date="2020" name="PLoS Negl. Trop. Dis.">
        <title>High-quality nuclear genome for Sarcoptes scabiei-A critical resource for a neglected parasite.</title>
        <authorList>
            <person name="Korhonen P.K."/>
            <person name="Gasser R.B."/>
            <person name="Ma G."/>
            <person name="Wang T."/>
            <person name="Stroehlein A.J."/>
            <person name="Young N.D."/>
            <person name="Ang C.S."/>
            <person name="Fernando D.D."/>
            <person name="Lu H.C."/>
            <person name="Taylor S."/>
            <person name="Reynolds S.L."/>
            <person name="Mofiz E."/>
            <person name="Najaraj S.H."/>
            <person name="Gowda H."/>
            <person name="Madugundu A."/>
            <person name="Renuse S."/>
            <person name="Holt D."/>
            <person name="Pandey A."/>
            <person name="Papenfuss A.T."/>
            <person name="Fischer K."/>
        </authorList>
    </citation>
    <scope>NUCLEOTIDE SEQUENCE [LARGE SCALE GENOMIC DNA]</scope>
</reference>
<name>A0A834RDC3_SARSC</name>
<feature type="compositionally biased region" description="Low complexity" evidence="1">
    <location>
        <begin position="530"/>
        <end position="546"/>
    </location>
</feature>
<organism evidence="4">
    <name type="scientific">Sarcoptes scabiei</name>
    <name type="common">Itch mite</name>
    <name type="synonym">Acarus scabiei</name>
    <dbReference type="NCBI Taxonomy" id="52283"/>
    <lineage>
        <taxon>Eukaryota</taxon>
        <taxon>Metazoa</taxon>
        <taxon>Ecdysozoa</taxon>
        <taxon>Arthropoda</taxon>
        <taxon>Chelicerata</taxon>
        <taxon>Arachnida</taxon>
        <taxon>Acari</taxon>
        <taxon>Acariformes</taxon>
        <taxon>Sarcoptiformes</taxon>
        <taxon>Astigmata</taxon>
        <taxon>Psoroptidia</taxon>
        <taxon>Sarcoptoidea</taxon>
        <taxon>Sarcoptidae</taxon>
        <taxon>Sarcoptinae</taxon>
        <taxon>Sarcoptes</taxon>
    </lineage>
</organism>
<feature type="region of interest" description="Disordered" evidence="1">
    <location>
        <begin position="517"/>
        <end position="613"/>
    </location>
</feature>
<evidence type="ECO:0000256" key="2">
    <source>
        <dbReference type="SAM" id="Phobius"/>
    </source>
</evidence>
<evidence type="ECO:0000313" key="6">
    <source>
        <dbReference type="Proteomes" id="UP000070412"/>
    </source>
</evidence>
<feature type="domain" description="Fibronectin type-III" evidence="3">
    <location>
        <begin position="681"/>
        <end position="787"/>
    </location>
</feature>
<feature type="compositionally biased region" description="Basic and acidic residues" evidence="1">
    <location>
        <begin position="651"/>
        <end position="662"/>
    </location>
</feature>
<feature type="region of interest" description="Disordered" evidence="1">
    <location>
        <begin position="643"/>
        <end position="662"/>
    </location>
</feature>
<feature type="transmembrane region" description="Helical" evidence="2">
    <location>
        <begin position="861"/>
        <end position="887"/>
    </location>
</feature>
<dbReference type="CDD" id="cd00063">
    <property type="entry name" value="FN3"/>
    <property type="match status" value="1"/>
</dbReference>
<dbReference type="Gene3D" id="2.60.40.10">
    <property type="entry name" value="Immunoglobulins"/>
    <property type="match status" value="1"/>
</dbReference>
<dbReference type="Proteomes" id="UP000070412">
    <property type="component" value="Unassembled WGS sequence"/>
</dbReference>